<feature type="non-terminal residue" evidence="1">
    <location>
        <position position="134"/>
    </location>
</feature>
<dbReference type="EMBL" id="LAZR01068890">
    <property type="protein sequence ID" value="KKK48791.1"/>
    <property type="molecule type" value="Genomic_DNA"/>
</dbReference>
<proteinExistence type="predicted"/>
<protein>
    <submittedName>
        <fullName evidence="1">Uncharacterized protein</fullName>
    </submittedName>
</protein>
<sequence>MEFMGVLYSVGLVLFMFMLRKGESMCAPTDVVFIDGCQSGGIVDRQSRRFLSWNRLENALHSTGIVLTPENVKERHDRTFRLSESRKVCDITHCVDYKKETISCGRCEYRYQPAKSTVLVTPTEKRYFRLYNGD</sequence>
<name>A0A0F8YL11_9ZZZZ</name>
<comment type="caution">
    <text evidence="1">The sequence shown here is derived from an EMBL/GenBank/DDBJ whole genome shotgun (WGS) entry which is preliminary data.</text>
</comment>
<organism evidence="1">
    <name type="scientific">marine sediment metagenome</name>
    <dbReference type="NCBI Taxonomy" id="412755"/>
    <lineage>
        <taxon>unclassified sequences</taxon>
        <taxon>metagenomes</taxon>
        <taxon>ecological metagenomes</taxon>
    </lineage>
</organism>
<accession>A0A0F8YL11</accession>
<dbReference type="AlphaFoldDB" id="A0A0F8YL11"/>
<evidence type="ECO:0000313" key="1">
    <source>
        <dbReference type="EMBL" id="KKK48791.1"/>
    </source>
</evidence>
<gene>
    <name evidence="1" type="ORF">LCGC14_3141570</name>
</gene>
<reference evidence="1" key="1">
    <citation type="journal article" date="2015" name="Nature">
        <title>Complex archaea that bridge the gap between prokaryotes and eukaryotes.</title>
        <authorList>
            <person name="Spang A."/>
            <person name="Saw J.H."/>
            <person name="Jorgensen S.L."/>
            <person name="Zaremba-Niedzwiedzka K."/>
            <person name="Martijn J."/>
            <person name="Lind A.E."/>
            <person name="van Eijk R."/>
            <person name="Schleper C."/>
            <person name="Guy L."/>
            <person name="Ettema T.J."/>
        </authorList>
    </citation>
    <scope>NUCLEOTIDE SEQUENCE</scope>
</reference>